<keyword evidence="9" id="KW-0406">Ion transport</keyword>
<dbReference type="InterPro" id="IPR054765">
    <property type="entry name" value="SLBB_dom"/>
</dbReference>
<feature type="domain" description="SLBB" evidence="16">
    <location>
        <begin position="127"/>
        <end position="207"/>
    </location>
</feature>
<keyword evidence="10" id="KW-0626">Porin</keyword>
<evidence type="ECO:0000256" key="10">
    <source>
        <dbReference type="ARBA" id="ARBA00023114"/>
    </source>
</evidence>
<evidence type="ECO:0000256" key="6">
    <source>
        <dbReference type="ARBA" id="ARBA00022692"/>
    </source>
</evidence>
<reference evidence="17" key="1">
    <citation type="journal article" date="2020" name="mSystems">
        <title>Genome- and Community-Level Interaction Insights into Carbon Utilization and Element Cycling Functions of Hydrothermarchaeota in Hydrothermal Sediment.</title>
        <authorList>
            <person name="Zhou Z."/>
            <person name="Liu Y."/>
            <person name="Xu W."/>
            <person name="Pan J."/>
            <person name="Luo Z.H."/>
            <person name="Li M."/>
        </authorList>
    </citation>
    <scope>NUCLEOTIDE SEQUENCE [LARGE SCALE GENOMIC DNA]</scope>
    <source>
        <strain evidence="17">SpSt-767</strain>
    </source>
</reference>
<dbReference type="PANTHER" id="PTHR33619">
    <property type="entry name" value="POLYSACCHARIDE EXPORT PROTEIN GFCE-RELATED"/>
    <property type="match status" value="1"/>
</dbReference>
<organism evidence="17">
    <name type="scientific">Desulfobacca acetoxidans</name>
    <dbReference type="NCBI Taxonomy" id="60893"/>
    <lineage>
        <taxon>Bacteria</taxon>
        <taxon>Pseudomonadati</taxon>
        <taxon>Thermodesulfobacteriota</taxon>
        <taxon>Desulfobaccia</taxon>
        <taxon>Desulfobaccales</taxon>
        <taxon>Desulfobaccaceae</taxon>
        <taxon>Desulfobacca</taxon>
    </lineage>
</organism>
<protein>
    <submittedName>
        <fullName evidence="17">Polysaccharide export protein</fullName>
    </submittedName>
</protein>
<evidence type="ECO:0000259" key="15">
    <source>
        <dbReference type="Pfam" id="PF02563"/>
    </source>
</evidence>
<evidence type="ECO:0000256" key="9">
    <source>
        <dbReference type="ARBA" id="ARBA00023065"/>
    </source>
</evidence>
<keyword evidence="6" id="KW-0812">Transmembrane</keyword>
<dbReference type="Gene3D" id="3.10.560.10">
    <property type="entry name" value="Outer membrane lipoprotein wza domain like"/>
    <property type="match status" value="1"/>
</dbReference>
<evidence type="ECO:0000256" key="5">
    <source>
        <dbReference type="ARBA" id="ARBA00022597"/>
    </source>
</evidence>
<evidence type="ECO:0000256" key="12">
    <source>
        <dbReference type="ARBA" id="ARBA00023139"/>
    </source>
</evidence>
<evidence type="ECO:0000256" key="2">
    <source>
        <dbReference type="ARBA" id="ARBA00009450"/>
    </source>
</evidence>
<dbReference type="EMBL" id="DTGR01000122">
    <property type="protein sequence ID" value="HHS29529.1"/>
    <property type="molecule type" value="Genomic_DNA"/>
</dbReference>
<dbReference type="Pfam" id="PF22461">
    <property type="entry name" value="SLBB_2"/>
    <property type="match status" value="1"/>
</dbReference>
<keyword evidence="11" id="KW-0472">Membrane</keyword>
<evidence type="ECO:0000313" key="17">
    <source>
        <dbReference type="EMBL" id="HHS29529.1"/>
    </source>
</evidence>
<evidence type="ECO:0000256" key="11">
    <source>
        <dbReference type="ARBA" id="ARBA00023136"/>
    </source>
</evidence>
<dbReference type="InterPro" id="IPR003715">
    <property type="entry name" value="Poly_export_N"/>
</dbReference>
<accession>A0A7V6DPU4</accession>
<sequence length="208" mass="22632">MGCSIIGPQKGRLFIWLLLGLALMLTLGCAPRMSPTVQAQAAAAQVVGENYHLGPDDVVEVSVWKEPDLTKQIVVRPDGKISYPLIGEIQAAGKTVKQLREEISKRLEKYVTDAQVTVILLKTQNYKIYVVGKVNKPGEFLVGRPVDVMQALAMAGGLTPFASPSNIVVLRHVGNTEQKLPFNYKDVSKGLFLEQNVTLIPGDVVVVP</sequence>
<keyword evidence="13" id="KW-0998">Cell outer membrane</keyword>
<keyword evidence="7" id="KW-0732">Signal</keyword>
<dbReference type="AlphaFoldDB" id="A0A7V6DPU4"/>
<keyword evidence="12" id="KW-0564">Palmitate</keyword>
<evidence type="ECO:0000256" key="4">
    <source>
        <dbReference type="ARBA" id="ARBA00022452"/>
    </source>
</evidence>
<gene>
    <name evidence="17" type="ORF">ENV52_07505</name>
</gene>
<evidence type="ECO:0000256" key="7">
    <source>
        <dbReference type="ARBA" id="ARBA00022729"/>
    </source>
</evidence>
<feature type="domain" description="Polysaccharide export protein N-terminal" evidence="15">
    <location>
        <begin position="48"/>
        <end position="120"/>
    </location>
</feature>
<comment type="caution">
    <text evidence="17">The sequence shown here is derived from an EMBL/GenBank/DDBJ whole genome shotgun (WGS) entry which is preliminary data.</text>
</comment>
<proteinExistence type="inferred from homology"/>
<dbReference type="Pfam" id="PF02563">
    <property type="entry name" value="Poly_export"/>
    <property type="match status" value="1"/>
</dbReference>
<name>A0A7V6DPU4_9BACT</name>
<evidence type="ECO:0000256" key="8">
    <source>
        <dbReference type="ARBA" id="ARBA00023047"/>
    </source>
</evidence>
<dbReference type="GO" id="GO:0006811">
    <property type="term" value="P:monoatomic ion transport"/>
    <property type="evidence" value="ECO:0007669"/>
    <property type="project" value="UniProtKB-KW"/>
</dbReference>
<keyword evidence="3" id="KW-0813">Transport</keyword>
<evidence type="ECO:0000256" key="1">
    <source>
        <dbReference type="ARBA" id="ARBA00004571"/>
    </source>
</evidence>
<comment type="similarity">
    <text evidence="2">Belongs to the BexD/CtrA/VexA family.</text>
</comment>
<evidence type="ECO:0000259" key="16">
    <source>
        <dbReference type="Pfam" id="PF22461"/>
    </source>
</evidence>
<dbReference type="GO" id="GO:0009279">
    <property type="term" value="C:cell outer membrane"/>
    <property type="evidence" value="ECO:0007669"/>
    <property type="project" value="UniProtKB-SubCell"/>
</dbReference>
<dbReference type="PANTHER" id="PTHR33619:SF3">
    <property type="entry name" value="POLYSACCHARIDE EXPORT PROTEIN GFCE-RELATED"/>
    <property type="match status" value="1"/>
</dbReference>
<dbReference type="GO" id="GO:0046930">
    <property type="term" value="C:pore complex"/>
    <property type="evidence" value="ECO:0007669"/>
    <property type="project" value="UniProtKB-KW"/>
</dbReference>
<comment type="subcellular location">
    <subcellularLocation>
        <location evidence="1">Cell outer membrane</location>
        <topology evidence="1">Multi-pass membrane protein</topology>
    </subcellularLocation>
</comment>
<evidence type="ECO:0000256" key="14">
    <source>
        <dbReference type="ARBA" id="ARBA00023288"/>
    </source>
</evidence>
<keyword evidence="8" id="KW-0625">Polysaccharide transport</keyword>
<dbReference type="InterPro" id="IPR049712">
    <property type="entry name" value="Poly_export"/>
</dbReference>
<keyword evidence="5" id="KW-0762">Sugar transport</keyword>
<evidence type="ECO:0000256" key="3">
    <source>
        <dbReference type="ARBA" id="ARBA00022448"/>
    </source>
</evidence>
<evidence type="ECO:0000256" key="13">
    <source>
        <dbReference type="ARBA" id="ARBA00023237"/>
    </source>
</evidence>
<dbReference type="GO" id="GO:0015159">
    <property type="term" value="F:polysaccharide transmembrane transporter activity"/>
    <property type="evidence" value="ECO:0007669"/>
    <property type="project" value="InterPro"/>
</dbReference>
<keyword evidence="4" id="KW-1134">Transmembrane beta strand</keyword>
<dbReference type="GO" id="GO:0015288">
    <property type="term" value="F:porin activity"/>
    <property type="evidence" value="ECO:0007669"/>
    <property type="project" value="UniProtKB-KW"/>
</dbReference>
<keyword evidence="14" id="KW-0449">Lipoprotein</keyword>